<dbReference type="GO" id="GO:0008017">
    <property type="term" value="F:microtubule binding"/>
    <property type="evidence" value="ECO:0007669"/>
    <property type="project" value="TreeGrafter"/>
</dbReference>
<dbReference type="PANTHER" id="PTHR31954">
    <property type="entry name" value="CILIA- AND FLAGELLA-ASSOCIATED PROTEIN 157"/>
    <property type="match status" value="1"/>
</dbReference>
<sequence length="542" mass="62830">MAPKKKGGRKKEEAPKEPEVDDSIVPEHSREFYLIQIRDLEGRLARYQKKWDELQVSEELFRSEYEKMLADNKEIVAFLKKTLNQRVDEIADLTVQFQNLQHAKDTEKDAFEAQLVQLRHEFQETKDQLTSENMLLSGKLAALEEFRLQKEEMMARFAERENQLRKQEEQHKEIIYSLERKAVIDKERLKKDMLHRVNAVAAEFRKVSNSQMAETTKRTIRENVSISLQLTKVTEQSLQLIQENDRLKEAHSEAMKELQLLEHNEKKMAKNSLSNQKMIWMLTEKCKELQTQVDEYLQTKALLSKTQKANETLLQQNLILREELGMLKEEMGQKLAKEQDQMKSLQGEQQRRMNAERVLKHVAQGLKEVLAERPLEDEEDGDFDVVFQLRRNDALHGILNLLRRSIARLEAHQALHPVQIESKLVKVTNLTTSSSTEWRMKASRTMSHCNIFNLPKPRPVHSMPSMVSLSAKQLVTLRPYASATETLLGSWKSEGCASVTPPVREPIQVPEKAVQGPKEVVQEKHDLPEIVTHIATQELLSK</sequence>
<dbReference type="InterPro" id="IPR038844">
    <property type="entry name" value="CFAP157"/>
</dbReference>
<evidence type="ECO:0000256" key="2">
    <source>
        <dbReference type="ARBA" id="ARBA00010841"/>
    </source>
</evidence>
<evidence type="ECO:0000313" key="9">
    <source>
        <dbReference type="Proteomes" id="UP000695026"/>
    </source>
</evidence>
<accession>A0A9F2R2I1</accession>
<feature type="coiled-coil region" evidence="7">
    <location>
        <begin position="30"/>
        <end position="57"/>
    </location>
</feature>
<feature type="region of interest" description="Disordered" evidence="8">
    <location>
        <begin position="1"/>
        <end position="24"/>
    </location>
</feature>
<dbReference type="OMA" id="NEAMSQE"/>
<dbReference type="GO" id="GO:0036064">
    <property type="term" value="C:ciliary basal body"/>
    <property type="evidence" value="ECO:0007669"/>
    <property type="project" value="TreeGrafter"/>
</dbReference>
<keyword evidence="4 7" id="KW-0175">Coiled coil</keyword>
<keyword evidence="10" id="KW-0282">Flagellum</keyword>
<gene>
    <name evidence="10" type="primary">CFAP157</name>
</gene>
<protein>
    <recommendedName>
        <fullName evidence="3">Cilia- and flagella-associated protein 157</fullName>
    </recommendedName>
</protein>
<keyword evidence="6" id="KW-0966">Cell projection</keyword>
<dbReference type="AlphaFoldDB" id="A0A9F2R2I1"/>
<evidence type="ECO:0000256" key="5">
    <source>
        <dbReference type="ARBA" id="ARBA00023069"/>
    </source>
</evidence>
<feature type="coiled-coil region" evidence="7">
    <location>
        <begin position="230"/>
        <end position="348"/>
    </location>
</feature>
<proteinExistence type="inferred from homology"/>
<dbReference type="GO" id="GO:0007288">
    <property type="term" value="P:sperm axoneme assembly"/>
    <property type="evidence" value="ECO:0007669"/>
    <property type="project" value="TreeGrafter"/>
</dbReference>
<dbReference type="KEGG" id="pbi:103063598"/>
<evidence type="ECO:0000256" key="7">
    <source>
        <dbReference type="SAM" id="Coils"/>
    </source>
</evidence>
<evidence type="ECO:0000256" key="3">
    <source>
        <dbReference type="ARBA" id="ARBA00014087"/>
    </source>
</evidence>
<organism evidence="9 10">
    <name type="scientific">Python bivittatus</name>
    <name type="common">Burmese python</name>
    <name type="synonym">Python molurus bivittatus</name>
    <dbReference type="NCBI Taxonomy" id="176946"/>
    <lineage>
        <taxon>Eukaryota</taxon>
        <taxon>Metazoa</taxon>
        <taxon>Chordata</taxon>
        <taxon>Craniata</taxon>
        <taxon>Vertebrata</taxon>
        <taxon>Euteleostomi</taxon>
        <taxon>Lepidosauria</taxon>
        <taxon>Squamata</taxon>
        <taxon>Bifurcata</taxon>
        <taxon>Unidentata</taxon>
        <taxon>Episquamata</taxon>
        <taxon>Toxicofera</taxon>
        <taxon>Serpentes</taxon>
        <taxon>Henophidia</taxon>
        <taxon>Pythonidae</taxon>
        <taxon>Python</taxon>
    </lineage>
</organism>
<evidence type="ECO:0000256" key="4">
    <source>
        <dbReference type="ARBA" id="ARBA00023054"/>
    </source>
</evidence>
<evidence type="ECO:0000313" key="10">
    <source>
        <dbReference type="RefSeq" id="XP_007434511.2"/>
    </source>
</evidence>
<name>A0A9F2R2I1_PYTBI</name>
<reference evidence="10" key="1">
    <citation type="submission" date="2025-08" db="UniProtKB">
        <authorList>
            <consortium name="RefSeq"/>
        </authorList>
    </citation>
    <scope>IDENTIFICATION</scope>
    <source>
        <tissue evidence="10">Liver</tissue>
    </source>
</reference>
<dbReference type="RefSeq" id="XP_007434511.2">
    <property type="nucleotide sequence ID" value="XM_007434449.2"/>
</dbReference>
<dbReference type="Proteomes" id="UP000695026">
    <property type="component" value="Unplaced"/>
</dbReference>
<evidence type="ECO:0000256" key="1">
    <source>
        <dbReference type="ARBA" id="ARBA00004138"/>
    </source>
</evidence>
<evidence type="ECO:0000256" key="6">
    <source>
        <dbReference type="ARBA" id="ARBA00023273"/>
    </source>
</evidence>
<comment type="subcellular location">
    <subcellularLocation>
        <location evidence="1">Cell projection</location>
        <location evidence="1">Cilium</location>
    </subcellularLocation>
</comment>
<evidence type="ECO:0000256" key="8">
    <source>
        <dbReference type="SAM" id="MobiDB-lite"/>
    </source>
</evidence>
<dbReference type="OrthoDB" id="166611at2759"/>
<keyword evidence="9" id="KW-1185">Reference proteome</keyword>
<comment type="similarity">
    <text evidence="2">Belongs to the CFAP157 family.</text>
</comment>
<keyword evidence="5" id="KW-0969">Cilium</keyword>
<feature type="coiled-coil region" evidence="7">
    <location>
        <begin position="108"/>
        <end position="170"/>
    </location>
</feature>
<dbReference type="CTD" id="286207"/>
<dbReference type="GeneID" id="103063598"/>
<dbReference type="PANTHER" id="PTHR31954:SF1">
    <property type="entry name" value="CILIA- AND FLAGELLA-ASSOCIATED PROTEIN 157"/>
    <property type="match status" value="1"/>
</dbReference>